<name>A0A6A4BSX6_9STRA</name>
<dbReference type="EMBL" id="QXFT01004404">
    <property type="protein sequence ID" value="KAE9278192.1"/>
    <property type="molecule type" value="Genomic_DNA"/>
</dbReference>
<evidence type="ECO:0000256" key="1">
    <source>
        <dbReference type="ARBA" id="ARBA00005234"/>
    </source>
</evidence>
<dbReference type="PROSITE" id="PS50600">
    <property type="entry name" value="ULP_PROTEASE"/>
    <property type="match status" value="1"/>
</dbReference>
<dbReference type="InterPro" id="IPR003653">
    <property type="entry name" value="Peptidase_C48_C"/>
</dbReference>
<comment type="similarity">
    <text evidence="1">Belongs to the peptidase C48 family.</text>
</comment>
<dbReference type="Gene3D" id="3.40.395.10">
    <property type="entry name" value="Adenoviral Proteinase, Chain A"/>
    <property type="match status" value="1"/>
</dbReference>
<dbReference type="SUPFAM" id="SSF54001">
    <property type="entry name" value="Cysteine proteinases"/>
    <property type="match status" value="1"/>
</dbReference>
<proteinExistence type="inferred from homology"/>
<reference evidence="6 7" key="1">
    <citation type="submission" date="2018-08" db="EMBL/GenBank/DDBJ databases">
        <title>Genomic investigation of the strawberry pathogen Phytophthora fragariae indicates pathogenicity is determined by transcriptional variation in three key races.</title>
        <authorList>
            <person name="Adams T.M."/>
            <person name="Armitage A.D."/>
            <person name="Sobczyk M.K."/>
            <person name="Bates H.J."/>
            <person name="Dunwell J.M."/>
            <person name="Nellist C.F."/>
            <person name="Harrison R.J."/>
        </authorList>
    </citation>
    <scope>NUCLEOTIDE SEQUENCE [LARGE SCALE GENOMIC DNA]</scope>
    <source>
        <strain evidence="6 7">SCRP333</strain>
    </source>
</reference>
<dbReference type="GO" id="GO:0008234">
    <property type="term" value="F:cysteine-type peptidase activity"/>
    <property type="evidence" value="ECO:0007669"/>
    <property type="project" value="InterPro"/>
</dbReference>
<evidence type="ECO:0000256" key="3">
    <source>
        <dbReference type="ARBA" id="ARBA00022801"/>
    </source>
</evidence>
<keyword evidence="2" id="KW-0645">Protease</keyword>
<keyword evidence="7" id="KW-1185">Reference proteome</keyword>
<evidence type="ECO:0000256" key="4">
    <source>
        <dbReference type="SAM" id="MobiDB-lite"/>
    </source>
</evidence>
<accession>A0A6A4BSX6</accession>
<evidence type="ECO:0000313" key="7">
    <source>
        <dbReference type="Proteomes" id="UP000434957"/>
    </source>
</evidence>
<dbReference type="Pfam" id="PF02902">
    <property type="entry name" value="Peptidase_C48"/>
    <property type="match status" value="1"/>
</dbReference>
<evidence type="ECO:0000313" key="6">
    <source>
        <dbReference type="EMBL" id="KAE9278192.1"/>
    </source>
</evidence>
<feature type="domain" description="Ubiquitin-like protease family profile" evidence="5">
    <location>
        <begin position="297"/>
        <end position="494"/>
    </location>
</feature>
<dbReference type="GO" id="GO:0006508">
    <property type="term" value="P:proteolysis"/>
    <property type="evidence" value="ECO:0007669"/>
    <property type="project" value="UniProtKB-KW"/>
</dbReference>
<feature type="compositionally biased region" description="Basic and acidic residues" evidence="4">
    <location>
        <begin position="56"/>
        <end position="76"/>
    </location>
</feature>
<dbReference type="AlphaFoldDB" id="A0A6A4BSX6"/>
<sequence length="551" mass="62076">METVKLMDELENYVSAMDGCTYGDNESEPEEKVPPTQISALQEDIRRTSPPTPNADLDKKGSDAGACNKEEKKSEEQTPATPIRAVDIINIPKPKRRGNSRVTTKQLRQTTLTSGQQRLAVHKYPSGLSVTLDQLVIWARNTANLKCVAEMLDKYPIQFEDAYLRGRSIERNWEAMQPSDYMHSFVIPVDLTRSLQAAITTARKEQRSPPALVDSVKAQGFVLDVVATIDPKLWKLSGRFVGALTGFHGIKSKWHMWVEDRKWLEQDWRRVESNVSLFAVQTNTTGMSVDAACQRHRILANEVISKFASSRLRTEFITQSGGGTITFENMVGGLCRGWLNDSHVDFCLRTLVSMESGIHVISSLMWDIGWPSTPKVALGDIKFVLHPVNPDESHWGIIIIRLQNAGAVLRAQVYMYEPLINECYHDGMRTVWEGIPKVNNEGGKEGLQGYMKRWHAASMPDVKLLFQKVKWLFTPQQPDSASCGVLIVAQAHNYITGNLEQQDYTVSKNDVKAMRLRMLWVITHHSKERAISKSDAVTTSAILQKLKKELD</sequence>
<comment type="caution">
    <text evidence="6">The sequence shown here is derived from an EMBL/GenBank/DDBJ whole genome shotgun (WGS) entry which is preliminary data.</text>
</comment>
<gene>
    <name evidence="6" type="ORF">PR003_g28593</name>
</gene>
<organism evidence="6 7">
    <name type="scientific">Phytophthora rubi</name>
    <dbReference type="NCBI Taxonomy" id="129364"/>
    <lineage>
        <taxon>Eukaryota</taxon>
        <taxon>Sar</taxon>
        <taxon>Stramenopiles</taxon>
        <taxon>Oomycota</taxon>
        <taxon>Peronosporomycetes</taxon>
        <taxon>Peronosporales</taxon>
        <taxon>Peronosporaceae</taxon>
        <taxon>Phytophthora</taxon>
    </lineage>
</organism>
<evidence type="ECO:0000259" key="5">
    <source>
        <dbReference type="PROSITE" id="PS50600"/>
    </source>
</evidence>
<keyword evidence="3" id="KW-0378">Hydrolase</keyword>
<dbReference type="InterPro" id="IPR038765">
    <property type="entry name" value="Papain-like_cys_pep_sf"/>
</dbReference>
<protein>
    <recommendedName>
        <fullName evidence="5">Ubiquitin-like protease family profile domain-containing protein</fullName>
    </recommendedName>
</protein>
<evidence type="ECO:0000256" key="2">
    <source>
        <dbReference type="ARBA" id="ARBA00022670"/>
    </source>
</evidence>
<feature type="region of interest" description="Disordered" evidence="4">
    <location>
        <begin position="18"/>
        <end position="81"/>
    </location>
</feature>
<dbReference type="Proteomes" id="UP000434957">
    <property type="component" value="Unassembled WGS sequence"/>
</dbReference>